<evidence type="ECO:0000256" key="2">
    <source>
        <dbReference type="ARBA" id="ARBA00022679"/>
    </source>
</evidence>
<evidence type="ECO:0000313" key="9">
    <source>
        <dbReference type="Proteomes" id="UP000002531"/>
    </source>
</evidence>
<dbReference type="CDD" id="cd03360">
    <property type="entry name" value="LbH_AT_putative"/>
    <property type="match status" value="1"/>
</dbReference>
<name>Q3SPZ2_NITWN</name>
<dbReference type="SUPFAM" id="SSF51161">
    <property type="entry name" value="Trimeric LpxA-like enzymes"/>
    <property type="match status" value="1"/>
</dbReference>
<protein>
    <submittedName>
        <fullName evidence="8">Hexapeptide transferase family protein</fullName>
    </submittedName>
</protein>
<dbReference type="Proteomes" id="UP000002531">
    <property type="component" value="Chromosome"/>
</dbReference>
<dbReference type="PROSITE" id="PS00101">
    <property type="entry name" value="HEXAPEP_TRANSFERASES"/>
    <property type="match status" value="1"/>
</dbReference>
<dbReference type="HOGENOM" id="CLU_081811_2_3_5"/>
<evidence type="ECO:0000256" key="1">
    <source>
        <dbReference type="ARBA" id="ARBA00007274"/>
    </source>
</evidence>
<dbReference type="InterPro" id="IPR050179">
    <property type="entry name" value="Trans_hexapeptide_repeat"/>
</dbReference>
<reference evidence="8 9" key="1">
    <citation type="journal article" date="2006" name="Appl. Environ. Microbiol.">
        <title>Genome sequence of the chemolithoautotrophic nitrite-oxidizing bacterium Nitrobacter winogradskyi Nb-255.</title>
        <authorList>
            <person name="Starkenburg S.R."/>
            <person name="Chain P.S."/>
            <person name="Sayavedra-Soto L.A."/>
            <person name="Hauser L."/>
            <person name="Land M.L."/>
            <person name="Larimer F.W."/>
            <person name="Malfatti S.A."/>
            <person name="Klotz M.G."/>
            <person name="Bottomley P.J."/>
            <person name="Arp D.J."/>
            <person name="Hickey W.J."/>
        </authorList>
    </citation>
    <scope>NUCLEOTIDE SEQUENCE [LARGE SCALE GENOMIC DNA]</scope>
    <source>
        <strain evidence="9">ATCC 25391 / DSM 10237 / CIP 104748 / NCIMB 11846 / Nb-255</strain>
    </source>
</reference>
<dbReference type="RefSeq" id="WP_011315610.1">
    <property type="nucleotide sequence ID" value="NC_007406.1"/>
</dbReference>
<dbReference type="Pfam" id="PF00132">
    <property type="entry name" value="Hexapep"/>
    <property type="match status" value="2"/>
</dbReference>
<sequence>MTLVVLCAGGHASVVIEALLSTGTRPDFATDQNPSLVGKLIQGIPIKGPDAAVLEMPVETTELVNAMGNRATRSDSGLSRRRDLFCRFDKLGFRFPVIAHRSAIVASTVQPGDGCQVMAGAVIQPRAQIGRNVLINTRAVVEHDCHVGDHSHIAPGAVLCGGVLVGESVHVGAGAIVLGGVRLGAGSVVAAGATVTRDIEGGCFSGRQDGTV</sequence>
<keyword evidence="3" id="KW-0677">Repeat</keyword>
<dbReference type="InterPro" id="IPR001451">
    <property type="entry name" value="Hexapep"/>
</dbReference>
<dbReference type="GO" id="GO:0016746">
    <property type="term" value="F:acyltransferase activity"/>
    <property type="evidence" value="ECO:0007669"/>
    <property type="project" value="UniProtKB-KW"/>
</dbReference>
<dbReference type="PANTHER" id="PTHR43300">
    <property type="entry name" value="ACETYLTRANSFERASE"/>
    <property type="match status" value="1"/>
</dbReference>
<feature type="active site" description="Proton acceptor" evidence="5">
    <location>
        <position position="143"/>
    </location>
</feature>
<evidence type="ECO:0000313" key="8">
    <source>
        <dbReference type="EMBL" id="ABA05649.1"/>
    </source>
</evidence>
<keyword evidence="4" id="KW-0012">Acyltransferase</keyword>
<dbReference type="OrthoDB" id="9815592at2"/>
<evidence type="ECO:0000259" key="7">
    <source>
        <dbReference type="Pfam" id="PF17836"/>
    </source>
</evidence>
<feature type="site" description="Increases basicity of active site His" evidence="5">
    <location>
        <position position="144"/>
    </location>
</feature>
<dbReference type="InterPro" id="IPR011004">
    <property type="entry name" value="Trimer_LpxA-like_sf"/>
</dbReference>
<dbReference type="InterPro" id="IPR020019">
    <property type="entry name" value="AcTrfase_PglD-like"/>
</dbReference>
<keyword evidence="2 8" id="KW-0808">Transferase</keyword>
<dbReference type="NCBIfam" id="TIGR03570">
    <property type="entry name" value="NeuD_NnaD"/>
    <property type="match status" value="1"/>
</dbReference>
<organism evidence="8 9">
    <name type="scientific">Nitrobacter winogradskyi (strain ATCC 25391 / DSM 10237 / CIP 104748 / NCIMB 11846 / Nb-255)</name>
    <dbReference type="NCBI Taxonomy" id="323098"/>
    <lineage>
        <taxon>Bacteria</taxon>
        <taxon>Pseudomonadati</taxon>
        <taxon>Pseudomonadota</taxon>
        <taxon>Alphaproteobacteria</taxon>
        <taxon>Hyphomicrobiales</taxon>
        <taxon>Nitrobacteraceae</taxon>
        <taxon>Nitrobacter</taxon>
    </lineage>
</organism>
<dbReference type="Pfam" id="PF17836">
    <property type="entry name" value="PglD_N"/>
    <property type="match status" value="1"/>
</dbReference>
<dbReference type="PANTHER" id="PTHR43300:SF7">
    <property type="entry name" value="UDP-N-ACETYLBACILLOSAMINE N-ACETYLTRANSFERASE"/>
    <property type="match status" value="1"/>
</dbReference>
<accession>Q3SPZ2</accession>
<dbReference type="AlphaFoldDB" id="Q3SPZ2"/>
<evidence type="ECO:0000256" key="4">
    <source>
        <dbReference type="ARBA" id="ARBA00023315"/>
    </source>
</evidence>
<dbReference type="eggNOG" id="COG0110">
    <property type="taxonomic scope" value="Bacteria"/>
</dbReference>
<dbReference type="InterPro" id="IPR041561">
    <property type="entry name" value="PglD_N"/>
</dbReference>
<evidence type="ECO:0000256" key="3">
    <source>
        <dbReference type="ARBA" id="ARBA00022737"/>
    </source>
</evidence>
<proteinExistence type="inferred from homology"/>
<dbReference type="KEGG" id="nwi:Nwi_2395"/>
<dbReference type="Gene3D" id="2.160.10.10">
    <property type="entry name" value="Hexapeptide repeat proteins"/>
    <property type="match status" value="1"/>
</dbReference>
<evidence type="ECO:0000256" key="6">
    <source>
        <dbReference type="PIRSR" id="PIRSR620019-2"/>
    </source>
</evidence>
<dbReference type="Gene3D" id="3.40.50.20">
    <property type="match status" value="1"/>
</dbReference>
<feature type="binding site" evidence="6">
    <location>
        <position position="152"/>
    </location>
    <ligand>
        <name>acetyl-CoA</name>
        <dbReference type="ChEBI" id="CHEBI:57288"/>
    </ligand>
</feature>
<feature type="binding site" evidence="6">
    <location>
        <position position="68"/>
    </location>
    <ligand>
        <name>substrate</name>
    </ligand>
</feature>
<dbReference type="STRING" id="323098.Nwi_2395"/>
<keyword evidence="9" id="KW-1185">Reference proteome</keyword>
<dbReference type="EMBL" id="CP000115">
    <property type="protein sequence ID" value="ABA05649.1"/>
    <property type="molecule type" value="Genomic_DNA"/>
</dbReference>
<dbReference type="InterPro" id="IPR018357">
    <property type="entry name" value="Hexapep_transf_CS"/>
</dbReference>
<comment type="similarity">
    <text evidence="1">Belongs to the transferase hexapeptide repeat family.</text>
</comment>
<feature type="domain" description="PglD N-terminal" evidence="7">
    <location>
        <begin position="3"/>
        <end position="74"/>
    </location>
</feature>
<evidence type="ECO:0000256" key="5">
    <source>
        <dbReference type="PIRSR" id="PIRSR620019-1"/>
    </source>
</evidence>
<gene>
    <name evidence="8" type="ordered locus">Nwi_2395</name>
</gene>